<protein>
    <submittedName>
        <fullName evidence="2">Uncharacterized protein</fullName>
    </submittedName>
</protein>
<feature type="chain" id="PRO_5023152235" evidence="1">
    <location>
        <begin position="28"/>
        <end position="157"/>
    </location>
</feature>
<keyword evidence="1" id="KW-0732">Signal</keyword>
<name>A0A5E4UFQ5_9BURK</name>
<dbReference type="AlphaFoldDB" id="A0A5E4UFQ5"/>
<accession>A0A5E4UFQ5</accession>
<proteinExistence type="predicted"/>
<organism evidence="2 3">
    <name type="scientific">Pandoraea terrae</name>
    <dbReference type="NCBI Taxonomy" id="1537710"/>
    <lineage>
        <taxon>Bacteria</taxon>
        <taxon>Pseudomonadati</taxon>
        <taxon>Pseudomonadota</taxon>
        <taxon>Betaproteobacteria</taxon>
        <taxon>Burkholderiales</taxon>
        <taxon>Burkholderiaceae</taxon>
        <taxon>Pandoraea</taxon>
    </lineage>
</organism>
<evidence type="ECO:0000313" key="2">
    <source>
        <dbReference type="EMBL" id="VVD98865.1"/>
    </source>
</evidence>
<dbReference type="RefSeq" id="WP_150696850.1">
    <property type="nucleotide sequence ID" value="NZ_CABPRZ010000006.1"/>
</dbReference>
<evidence type="ECO:0000256" key="1">
    <source>
        <dbReference type="SAM" id="SignalP"/>
    </source>
</evidence>
<dbReference type="Proteomes" id="UP000414233">
    <property type="component" value="Unassembled WGS sequence"/>
</dbReference>
<feature type="signal peptide" evidence="1">
    <location>
        <begin position="1"/>
        <end position="27"/>
    </location>
</feature>
<sequence>MGHVPNSLTRAGLAAVLLGLAVQSASADPGDLVVERQVGPRIAYRGLPVDSYPVTESVHTFPSQAFGASMDSLQSVTDSELASYAATGVGGVVDNALQPAMVGLLAGSGAAAGTLTPGGTLGGAFGGLAGGVGGTITGALGVLSTLPSMLGTAGAGK</sequence>
<keyword evidence="3" id="KW-1185">Reference proteome</keyword>
<evidence type="ECO:0000313" key="3">
    <source>
        <dbReference type="Proteomes" id="UP000414233"/>
    </source>
</evidence>
<dbReference type="OrthoDB" id="9100059at2"/>
<dbReference type="EMBL" id="CABPRZ010000006">
    <property type="protein sequence ID" value="VVD98865.1"/>
    <property type="molecule type" value="Genomic_DNA"/>
</dbReference>
<reference evidence="2 3" key="1">
    <citation type="submission" date="2019-08" db="EMBL/GenBank/DDBJ databases">
        <authorList>
            <person name="Peeters C."/>
        </authorList>
    </citation>
    <scope>NUCLEOTIDE SEQUENCE [LARGE SCALE GENOMIC DNA]</scope>
    <source>
        <strain evidence="2 3">LMG 30175</strain>
    </source>
</reference>
<gene>
    <name evidence="2" type="ORF">PTE30175_01953</name>
</gene>